<feature type="signal peptide" evidence="2">
    <location>
        <begin position="1"/>
        <end position="25"/>
    </location>
</feature>
<gene>
    <name evidence="3" type="ORF">GKA01_07000</name>
</gene>
<dbReference type="Proteomes" id="UP000321079">
    <property type="component" value="Unassembled WGS sequence"/>
</dbReference>
<keyword evidence="2" id="KW-0732">Signal</keyword>
<feature type="region of interest" description="Disordered" evidence="1">
    <location>
        <begin position="21"/>
        <end position="125"/>
    </location>
</feature>
<evidence type="ECO:0000313" key="4">
    <source>
        <dbReference type="Proteomes" id="UP000321079"/>
    </source>
</evidence>
<feature type="compositionally biased region" description="Polar residues" evidence="1">
    <location>
        <begin position="114"/>
        <end position="125"/>
    </location>
</feature>
<dbReference type="OrthoDB" id="7283764at2"/>
<protein>
    <submittedName>
        <fullName evidence="3">Uncharacterized protein</fullName>
    </submittedName>
</protein>
<keyword evidence="4" id="KW-1185">Reference proteome</keyword>
<organism evidence="3 4">
    <name type="scientific">Gluconobacter kanchanaburiensis NBRC 103587</name>
    <dbReference type="NCBI Taxonomy" id="1307948"/>
    <lineage>
        <taxon>Bacteria</taxon>
        <taxon>Pseudomonadati</taxon>
        <taxon>Pseudomonadota</taxon>
        <taxon>Alphaproteobacteria</taxon>
        <taxon>Acetobacterales</taxon>
        <taxon>Acetobacteraceae</taxon>
        <taxon>Gluconobacter</taxon>
    </lineage>
</organism>
<feature type="compositionally biased region" description="Basic residues" evidence="1">
    <location>
        <begin position="96"/>
        <end position="111"/>
    </location>
</feature>
<evidence type="ECO:0000256" key="1">
    <source>
        <dbReference type="SAM" id="MobiDB-lite"/>
    </source>
</evidence>
<evidence type="ECO:0000256" key="2">
    <source>
        <dbReference type="SAM" id="SignalP"/>
    </source>
</evidence>
<comment type="caution">
    <text evidence="3">The sequence shown here is derived from an EMBL/GenBank/DDBJ whole genome shotgun (WGS) entry which is preliminary data.</text>
</comment>
<name>A0A511B734_9PROT</name>
<accession>A0A511B734</accession>
<feature type="chain" id="PRO_5022241141" evidence="2">
    <location>
        <begin position="26"/>
        <end position="125"/>
    </location>
</feature>
<dbReference type="EMBL" id="BJVA01000003">
    <property type="protein sequence ID" value="GEK95503.1"/>
    <property type="molecule type" value="Genomic_DNA"/>
</dbReference>
<evidence type="ECO:0000313" key="3">
    <source>
        <dbReference type="EMBL" id="GEK95503.1"/>
    </source>
</evidence>
<dbReference type="AlphaFoldDB" id="A0A511B734"/>
<sequence length="125" mass="13171">MSLRTSFFVASLMLGTAALAPSAMAQAVSAPSNDQTQTSTSAIQKAQNSTISQPNNALPTNPRTITEQPDQPPPSSPGAMTRSTSETGPVPPNQKNPRKLDRRHTHSHKKASTPAETSPQTTAPQ</sequence>
<reference evidence="3 4" key="1">
    <citation type="submission" date="2019-07" db="EMBL/GenBank/DDBJ databases">
        <title>Whole genome shotgun sequence of Gluconobacter kanchanaburiensis NBRC 103587.</title>
        <authorList>
            <person name="Hosoyama A."/>
            <person name="Uohara A."/>
            <person name="Ohji S."/>
            <person name="Ichikawa N."/>
        </authorList>
    </citation>
    <scope>NUCLEOTIDE SEQUENCE [LARGE SCALE GENOMIC DNA]</scope>
    <source>
        <strain evidence="3 4">NBRC 103587</strain>
    </source>
</reference>
<feature type="compositionally biased region" description="Polar residues" evidence="1">
    <location>
        <begin position="29"/>
        <end position="69"/>
    </location>
</feature>
<proteinExistence type="predicted"/>
<dbReference type="RefSeq" id="WP_141353555.1">
    <property type="nucleotide sequence ID" value="NZ_BARK01000004.1"/>
</dbReference>